<keyword evidence="3" id="KW-0805">Transcription regulation</keyword>
<dbReference type="GO" id="GO:0003677">
    <property type="term" value="F:DNA binding"/>
    <property type="evidence" value="ECO:0007669"/>
    <property type="project" value="UniProtKB-KW"/>
</dbReference>
<keyword evidence="5" id="KW-0804">Transcription</keyword>
<evidence type="ECO:0000313" key="8">
    <source>
        <dbReference type="Proteomes" id="UP000308092"/>
    </source>
</evidence>
<dbReference type="AlphaFoldDB" id="A0A4S3JD12"/>
<dbReference type="GO" id="GO:0046872">
    <property type="term" value="F:metal ion binding"/>
    <property type="evidence" value="ECO:0007669"/>
    <property type="project" value="UniProtKB-KW"/>
</dbReference>
<evidence type="ECO:0000256" key="5">
    <source>
        <dbReference type="ARBA" id="ARBA00023163"/>
    </source>
</evidence>
<organism evidence="7 8">
    <name type="scientific">Aspergillus tanneri</name>
    <dbReference type="NCBI Taxonomy" id="1220188"/>
    <lineage>
        <taxon>Eukaryota</taxon>
        <taxon>Fungi</taxon>
        <taxon>Dikarya</taxon>
        <taxon>Ascomycota</taxon>
        <taxon>Pezizomycotina</taxon>
        <taxon>Eurotiomycetes</taxon>
        <taxon>Eurotiomycetidae</taxon>
        <taxon>Eurotiales</taxon>
        <taxon>Aspergillaceae</taxon>
        <taxon>Aspergillus</taxon>
        <taxon>Aspergillus subgen. Circumdati</taxon>
    </lineage>
</organism>
<accession>A0A4S3JD12</accession>
<evidence type="ECO:0000256" key="1">
    <source>
        <dbReference type="ARBA" id="ARBA00022723"/>
    </source>
</evidence>
<keyword evidence="4" id="KW-0238">DNA-binding</keyword>
<keyword evidence="8" id="KW-1185">Reference proteome</keyword>
<evidence type="ECO:0000256" key="6">
    <source>
        <dbReference type="ARBA" id="ARBA00023242"/>
    </source>
</evidence>
<protein>
    <submittedName>
        <fullName evidence="7">Uncharacterized protein</fullName>
    </submittedName>
</protein>
<proteinExistence type="predicted"/>
<dbReference type="STRING" id="1220188.A0A4S3JD12"/>
<dbReference type="PANTHER" id="PTHR31313">
    <property type="entry name" value="TY1 ENHANCER ACTIVATOR"/>
    <property type="match status" value="1"/>
</dbReference>
<name>A0A4S3JD12_9EURO</name>
<dbReference type="EMBL" id="SOSA01000286">
    <property type="protein sequence ID" value="THC93103.1"/>
    <property type="molecule type" value="Genomic_DNA"/>
</dbReference>
<evidence type="ECO:0000313" key="7">
    <source>
        <dbReference type="EMBL" id="THC93103.1"/>
    </source>
</evidence>
<dbReference type="VEuPathDB" id="FungiDB:EYZ11_007415"/>
<sequence>MSGILDTLYAERSTTKNPATLFEASSSLYRQLQSWLKALPPILKTPLSEIPSNIVSPHILALGALYHTLEVLLHRPFVSDGHLRSASLSATTVAFNTWWLRRVLKALTPMLHFRGVFPFSESTRNYP</sequence>
<keyword evidence="1" id="KW-0479">Metal-binding</keyword>
<comment type="caution">
    <text evidence="7">The sequence shown here is derived from an EMBL/GenBank/DDBJ whole genome shotgun (WGS) entry which is preliminary data.</text>
</comment>
<dbReference type="Proteomes" id="UP000308092">
    <property type="component" value="Unassembled WGS sequence"/>
</dbReference>
<reference evidence="7 8" key="1">
    <citation type="submission" date="2019-03" db="EMBL/GenBank/DDBJ databases">
        <title>The genome sequence of a newly discovered highly antifungal drug resistant Aspergillus species, Aspergillus tanneri NIH 1004.</title>
        <authorList>
            <person name="Mounaud S."/>
            <person name="Singh I."/>
            <person name="Joardar V."/>
            <person name="Pakala S."/>
            <person name="Pakala S."/>
            <person name="Venepally P."/>
            <person name="Hoover J."/>
            <person name="Nierman W."/>
            <person name="Chung J."/>
            <person name="Losada L."/>
        </authorList>
    </citation>
    <scope>NUCLEOTIDE SEQUENCE [LARGE SCALE GENOMIC DNA]</scope>
    <source>
        <strain evidence="7 8">NIH1004</strain>
    </source>
</reference>
<evidence type="ECO:0000256" key="2">
    <source>
        <dbReference type="ARBA" id="ARBA00022833"/>
    </source>
</evidence>
<evidence type="ECO:0000256" key="3">
    <source>
        <dbReference type="ARBA" id="ARBA00023015"/>
    </source>
</evidence>
<dbReference type="PANTHER" id="PTHR31313:SF86">
    <property type="entry name" value="ZN(2)-C6 FUNGAL-TYPE DOMAIN-CONTAINING PROTEIN"/>
    <property type="match status" value="1"/>
</dbReference>
<keyword evidence="2" id="KW-0862">Zinc</keyword>
<gene>
    <name evidence="7" type="ORF">EYZ11_007415</name>
</gene>
<evidence type="ECO:0000256" key="4">
    <source>
        <dbReference type="ARBA" id="ARBA00023125"/>
    </source>
</evidence>
<keyword evidence="6" id="KW-0539">Nucleus</keyword>
<dbReference type="CDD" id="cd12148">
    <property type="entry name" value="fungal_TF_MHR"/>
    <property type="match status" value="1"/>
</dbReference>
<dbReference type="InterPro" id="IPR051615">
    <property type="entry name" value="Transcr_Regulatory_Elem"/>
</dbReference>